<gene>
    <name evidence="3" type="ORF">N2K84_12125</name>
</gene>
<dbReference type="Pfam" id="PF13620">
    <property type="entry name" value="CarboxypepD_reg"/>
    <property type="match status" value="1"/>
</dbReference>
<evidence type="ECO:0000313" key="4">
    <source>
        <dbReference type="Proteomes" id="UP001163821"/>
    </source>
</evidence>
<dbReference type="GO" id="GO:0004866">
    <property type="term" value="F:endopeptidase inhibitor activity"/>
    <property type="evidence" value="ECO:0007669"/>
    <property type="project" value="InterPro"/>
</dbReference>
<evidence type="ECO:0000256" key="1">
    <source>
        <dbReference type="SAM" id="SignalP"/>
    </source>
</evidence>
<dbReference type="RefSeq" id="WP_282592083.1">
    <property type="nucleotide sequence ID" value="NZ_JAPAAF010000017.1"/>
</dbReference>
<feature type="chain" id="PRO_5041458007" evidence="1">
    <location>
        <begin position="20"/>
        <end position="853"/>
    </location>
</feature>
<evidence type="ECO:0000259" key="2">
    <source>
        <dbReference type="Pfam" id="PF01835"/>
    </source>
</evidence>
<proteinExistence type="predicted"/>
<dbReference type="Gene3D" id="2.60.40.1930">
    <property type="match status" value="1"/>
</dbReference>
<dbReference type="SUPFAM" id="SSF49478">
    <property type="entry name" value="Cna protein B-type domain"/>
    <property type="match status" value="1"/>
</dbReference>
<dbReference type="Proteomes" id="UP001163821">
    <property type="component" value="Unassembled WGS sequence"/>
</dbReference>
<keyword evidence="1" id="KW-0732">Signal</keyword>
<dbReference type="InterPro" id="IPR013783">
    <property type="entry name" value="Ig-like_fold"/>
</dbReference>
<dbReference type="AlphaFoldDB" id="A0AA42CAA2"/>
<evidence type="ECO:0000313" key="3">
    <source>
        <dbReference type="EMBL" id="MCW0483482.1"/>
    </source>
</evidence>
<keyword evidence="4" id="KW-1185">Reference proteome</keyword>
<dbReference type="Pfam" id="PF01835">
    <property type="entry name" value="MG2"/>
    <property type="match status" value="1"/>
</dbReference>
<feature type="domain" description="Macroglobulin" evidence="2">
    <location>
        <begin position="44"/>
        <end position="126"/>
    </location>
</feature>
<sequence>MKRIIALFLFTAITLGSMAQDPDQIGKIHEKLGQYFQYNPIESIYLITDKEVYKPGETLWFNGFTGQLDKQGLAQSGQDINVALYDTSGKPVVGDVYRISNGLASGDIILPITLVPGEYALAAHTPAMQHGDEAFIKLIFIDPMDKNEVIARVESAPKFLVPGANNLVELSLAELSGDAFSSNRIKYELLEQDQVLLKGKLKTGPGGKLRINLEIPEKEYSQPVVLHITDKNLNFSRTFPVNTEKLNVQFYAEGGNFVAGTPLKVGYQVTNAWGQPVDITAEILSEDAGTVMQTKTLVPGFGVFPLQAQAGVQYKLHVTSDRGSGQKFELPAFQTNGFVCSIPKTDDEFIYANLVFTDGQSHTINLLATRGNQLFWASEMKVDGAVRAKIPKENFPQGLCLLAAFDEAGKPIGERMLYIEKGQSLNMELETSTNSVTTGKPFTLTIKTIPRSGNPAPGIASVSVSAGMKNLDPTAPFSPCFEVNNFLESKIPGLGQLTERGTLPEHSLNYLLICNRFRNFSWPDVLAFDPENLSANPTGNWLSGVVLDRNNHPVGNAKVSLVNAGNAQIMTITTDENGHFIFQGIASDEQANYVIKAIDAAGNDQLTISYERGFGDKLQRQIQQFMTQQSLTERPLPDARFFADNTGLFSEIRKTSSPEPKKNESYKQMLSSGSSLMDAIKTIKPYTLDGDKIIFPGGQNSLLAQDGALIVIDGQKMGTSSSVLNSMSPNDVESINVSTSPMDILRYTGLNSVGLIEINTKRGEIVSEPVAPTENLYRDAYRISRDFAQTMLEPGNKDQTTLYWNPAITFDETGTATLQIPTNNVTGSFQIEVIGIDEQGRIGKALQNIQIEK</sequence>
<protein>
    <submittedName>
        <fullName evidence="3">MG2 domain-containing protein</fullName>
    </submittedName>
</protein>
<dbReference type="InterPro" id="IPR002890">
    <property type="entry name" value="MG2"/>
</dbReference>
<dbReference type="Gene3D" id="2.60.40.10">
    <property type="entry name" value="Immunoglobulins"/>
    <property type="match status" value="1"/>
</dbReference>
<dbReference type="EMBL" id="JAPAAF010000017">
    <property type="protein sequence ID" value="MCW0483482.1"/>
    <property type="molecule type" value="Genomic_DNA"/>
</dbReference>
<comment type="caution">
    <text evidence="3">The sequence shown here is derived from an EMBL/GenBank/DDBJ whole genome shotgun (WGS) entry which is preliminary data.</text>
</comment>
<accession>A0AA42CAA2</accession>
<reference evidence="3" key="1">
    <citation type="submission" date="2022-10" db="EMBL/GenBank/DDBJ databases">
        <title>Gaoshiqiia sediminis gen. nov., sp. nov., isolated from coastal sediment.</title>
        <authorList>
            <person name="Yu W.X."/>
            <person name="Mu D.S."/>
            <person name="Du J.Z."/>
            <person name="Liang Y.Q."/>
        </authorList>
    </citation>
    <scope>NUCLEOTIDE SEQUENCE</scope>
    <source>
        <strain evidence="3">A06</strain>
    </source>
</reference>
<feature type="signal peptide" evidence="1">
    <location>
        <begin position="1"/>
        <end position="19"/>
    </location>
</feature>
<name>A0AA42CAA2_9BACT</name>
<organism evidence="3 4">
    <name type="scientific">Gaoshiqia sediminis</name>
    <dbReference type="NCBI Taxonomy" id="2986998"/>
    <lineage>
        <taxon>Bacteria</taxon>
        <taxon>Pseudomonadati</taxon>
        <taxon>Bacteroidota</taxon>
        <taxon>Bacteroidia</taxon>
        <taxon>Marinilabiliales</taxon>
        <taxon>Prolixibacteraceae</taxon>
        <taxon>Gaoshiqia</taxon>
    </lineage>
</organism>